<dbReference type="STRING" id="1223515.B842_06430"/>
<gene>
    <name evidence="5" type="ORF">B842_06430</name>
</gene>
<evidence type="ECO:0000313" key="5">
    <source>
        <dbReference type="EMBL" id="AJE33135.1"/>
    </source>
</evidence>
<dbReference type="GO" id="GO:0005829">
    <property type="term" value="C:cytosol"/>
    <property type="evidence" value="ECO:0007669"/>
    <property type="project" value="TreeGrafter"/>
</dbReference>
<dbReference type="GO" id="GO:0004053">
    <property type="term" value="F:arginase activity"/>
    <property type="evidence" value="ECO:0007669"/>
    <property type="project" value="TreeGrafter"/>
</dbReference>
<dbReference type="PANTHER" id="PTHR43782:SF3">
    <property type="entry name" value="ARGINASE"/>
    <property type="match status" value="1"/>
</dbReference>
<dbReference type="Pfam" id="PF00491">
    <property type="entry name" value="Arginase"/>
    <property type="match status" value="1"/>
</dbReference>
<dbReference type="AlphaFoldDB" id="A0A0B5D2L0"/>
<sequence>MADGCRALAAHASRVLDLPHTVVDLDQSTSPREGGVSNRAVLTGPNLEAQTAAVAGVEKKILTIGGDCGVEFAPIRELRERFGPGLAVAWYDAHPDLKTPETAHDGAYHAMVLAGLLGESDPALTAAEPLDPQKVALISPRGAIPAEREMMERGMGIETDNPAKVLAGATHLYVHVDADVLDPSQFDGHHMPEPEGLTIDELVASLETLSGFNVVGAGITECVGTPESVTVLTPVIEALATLLRN</sequence>
<dbReference type="Proteomes" id="UP000031524">
    <property type="component" value="Chromosome"/>
</dbReference>
<comment type="similarity">
    <text evidence="4">Belongs to the arginase family.</text>
</comment>
<dbReference type="PANTHER" id="PTHR43782">
    <property type="entry name" value="ARGINASE"/>
    <property type="match status" value="1"/>
</dbReference>
<keyword evidence="2" id="KW-0378">Hydrolase</keyword>
<evidence type="ECO:0000256" key="4">
    <source>
        <dbReference type="PROSITE-ProRule" id="PRU00742"/>
    </source>
</evidence>
<dbReference type="CDD" id="cd09999">
    <property type="entry name" value="Arginase-like_1"/>
    <property type="match status" value="1"/>
</dbReference>
<proteinExistence type="inferred from homology"/>
<dbReference type="InterPro" id="IPR006035">
    <property type="entry name" value="Ureohydrolase"/>
</dbReference>
<dbReference type="KEGG" id="chm:B842_06430"/>
<organism evidence="5 6">
    <name type="scientific">Corynebacterium humireducens NBRC 106098 = DSM 45392</name>
    <dbReference type="NCBI Taxonomy" id="1223515"/>
    <lineage>
        <taxon>Bacteria</taxon>
        <taxon>Bacillati</taxon>
        <taxon>Actinomycetota</taxon>
        <taxon>Actinomycetes</taxon>
        <taxon>Mycobacteriales</taxon>
        <taxon>Corynebacteriaceae</taxon>
        <taxon>Corynebacterium</taxon>
    </lineage>
</organism>
<dbReference type="EMBL" id="CP005286">
    <property type="protein sequence ID" value="AJE33135.1"/>
    <property type="molecule type" value="Genomic_DNA"/>
</dbReference>
<protein>
    <submittedName>
        <fullName evidence="5">Arginase</fullName>
    </submittedName>
</protein>
<evidence type="ECO:0000256" key="2">
    <source>
        <dbReference type="ARBA" id="ARBA00022801"/>
    </source>
</evidence>
<keyword evidence="6" id="KW-1185">Reference proteome</keyword>
<name>A0A0B5D2L0_9CORY</name>
<evidence type="ECO:0000256" key="3">
    <source>
        <dbReference type="ARBA" id="ARBA00023211"/>
    </source>
</evidence>
<dbReference type="Gene3D" id="3.40.800.10">
    <property type="entry name" value="Ureohydrolase domain"/>
    <property type="match status" value="1"/>
</dbReference>
<accession>A0A0B5D2L0</accession>
<reference evidence="5 6" key="1">
    <citation type="submission" date="2013-04" db="EMBL/GenBank/DDBJ databases">
        <title>Complete genome sequence of Corynebacterium humireducens DSM 45392(T), isolated from a wastewater-fed microbial fuel cell.</title>
        <authorList>
            <person name="Ruckert C."/>
            <person name="Albersmeier A."/>
            <person name="Kalinowski J."/>
        </authorList>
    </citation>
    <scope>NUCLEOTIDE SEQUENCE [LARGE SCALE GENOMIC DNA]</scope>
    <source>
        <strain evidence="6">MFC-5</strain>
    </source>
</reference>
<dbReference type="HOGENOM" id="CLU_085654_0_0_11"/>
<keyword evidence="1" id="KW-0479">Metal-binding</keyword>
<evidence type="ECO:0000313" key="6">
    <source>
        <dbReference type="Proteomes" id="UP000031524"/>
    </source>
</evidence>
<dbReference type="SUPFAM" id="SSF52768">
    <property type="entry name" value="Arginase/deacetylase"/>
    <property type="match status" value="1"/>
</dbReference>
<dbReference type="InterPro" id="IPR023696">
    <property type="entry name" value="Ureohydrolase_dom_sf"/>
</dbReference>
<dbReference type="PROSITE" id="PS51409">
    <property type="entry name" value="ARGINASE_2"/>
    <property type="match status" value="1"/>
</dbReference>
<evidence type="ECO:0000256" key="1">
    <source>
        <dbReference type="ARBA" id="ARBA00022723"/>
    </source>
</evidence>
<keyword evidence="3" id="KW-0464">Manganese</keyword>
<dbReference type="GO" id="GO:0030145">
    <property type="term" value="F:manganese ion binding"/>
    <property type="evidence" value="ECO:0007669"/>
    <property type="project" value="TreeGrafter"/>
</dbReference>